<proteinExistence type="predicted"/>
<dbReference type="EMBL" id="BBMR01000003">
    <property type="protein sequence ID" value="GAL18858.1"/>
    <property type="molecule type" value="Genomic_DNA"/>
</dbReference>
<comment type="caution">
    <text evidence="1">The sequence shown here is derived from an EMBL/GenBank/DDBJ whole genome shotgun (WGS) entry which is preliminary data.</text>
</comment>
<evidence type="ECO:0000313" key="2">
    <source>
        <dbReference type="Proteomes" id="UP000029228"/>
    </source>
</evidence>
<evidence type="ECO:0000313" key="1">
    <source>
        <dbReference type="EMBL" id="GAL18858.1"/>
    </source>
</evidence>
<organism evidence="1 2">
    <name type="scientific">Vibrio maritimus</name>
    <dbReference type="NCBI Taxonomy" id="990268"/>
    <lineage>
        <taxon>Bacteria</taxon>
        <taxon>Pseudomonadati</taxon>
        <taxon>Pseudomonadota</taxon>
        <taxon>Gammaproteobacteria</taxon>
        <taxon>Vibrionales</taxon>
        <taxon>Vibrionaceae</taxon>
        <taxon>Vibrio</taxon>
    </lineage>
</organism>
<keyword evidence="2" id="KW-1185">Reference proteome</keyword>
<sequence>MIELIFEIIWGLLSLLGERMGDIDFLHIILAGALFLMNNFYHKEVSEIQGRNLELQRQVEEAKRNV</sequence>
<accession>A0A090RWA4</accession>
<gene>
    <name evidence="1" type="ORF">JCM19235_2281</name>
</gene>
<dbReference type="AlphaFoldDB" id="A0A090RWA4"/>
<name>A0A090RWA4_9VIBR</name>
<dbReference type="Proteomes" id="UP000029228">
    <property type="component" value="Unassembled WGS sequence"/>
</dbReference>
<dbReference type="STRING" id="990268.JCM19235_2281"/>
<reference evidence="1 2" key="1">
    <citation type="submission" date="2014-09" db="EMBL/GenBank/DDBJ databases">
        <title>Vibrio maritimus JCM 19235. (C45) whole genome shotgun sequence.</title>
        <authorList>
            <person name="Sawabe T."/>
            <person name="Meirelles P."/>
            <person name="Nakanishi M."/>
            <person name="Sayaka M."/>
            <person name="Hattori M."/>
            <person name="Ohkuma M."/>
        </authorList>
    </citation>
    <scope>NUCLEOTIDE SEQUENCE [LARGE SCALE GENOMIC DNA]</scope>
    <source>
        <strain evidence="2">JCM19235</strain>
    </source>
</reference>
<protein>
    <submittedName>
        <fullName evidence="1">Uncharacterized protein</fullName>
    </submittedName>
</protein>